<keyword evidence="3" id="KW-1185">Reference proteome</keyword>
<feature type="chain" id="PRO_5045605916" evidence="1">
    <location>
        <begin position="35"/>
        <end position="287"/>
    </location>
</feature>
<keyword evidence="1" id="KW-0732">Signal</keyword>
<gene>
    <name evidence="2" type="ORF">J2S59_003587</name>
</gene>
<reference evidence="2 3" key="1">
    <citation type="submission" date="2023-07" db="EMBL/GenBank/DDBJ databases">
        <title>Sequencing the genomes of 1000 actinobacteria strains.</title>
        <authorList>
            <person name="Klenk H.-P."/>
        </authorList>
    </citation>
    <scope>NUCLEOTIDE SEQUENCE [LARGE SCALE GENOMIC DNA]</scope>
    <source>
        <strain evidence="2 3">GD13</strain>
    </source>
</reference>
<accession>A0ABT9NTM4</accession>
<protein>
    <submittedName>
        <fullName evidence="2">Lipoprotein with Yx(FWY)xxD motif</fullName>
    </submittedName>
</protein>
<sequence length="287" mass="29114">MSISTLSRRVASLSVVGLVAGGLGVVGLASPATAAEQTYTCTVLGNPQEFKVNMSVKPAQVAAGKTVQARLNVKLTVPENLANAMRGLLGAKEVDGTADATTKVGKAAPGTTTITIPKTPTGTAGPITLAGTGPLGAVAAGKPGQAVAVQAEVVTVRMNLYTAEGVPAPFEIPCELNGTNTRVGAVTTAKAASRTAVQATYLARSKQIRAVASVKAGQGVTATGKARFVLKQGNKFVAARTVKLTKKSKATATFKGVTAPGAYTVVVRYTGSKQVKASQGRKVVRVR</sequence>
<organism evidence="2 3">
    <name type="scientific">Nocardioides massiliensis</name>
    <dbReference type="NCBI Taxonomy" id="1325935"/>
    <lineage>
        <taxon>Bacteria</taxon>
        <taxon>Bacillati</taxon>
        <taxon>Actinomycetota</taxon>
        <taxon>Actinomycetes</taxon>
        <taxon>Propionibacteriales</taxon>
        <taxon>Nocardioidaceae</taxon>
        <taxon>Nocardioides</taxon>
    </lineage>
</organism>
<proteinExistence type="predicted"/>
<comment type="caution">
    <text evidence="2">The sequence shown here is derived from an EMBL/GenBank/DDBJ whole genome shotgun (WGS) entry which is preliminary data.</text>
</comment>
<keyword evidence="2" id="KW-0449">Lipoprotein</keyword>
<dbReference type="RefSeq" id="WP_306825359.1">
    <property type="nucleotide sequence ID" value="NZ_JAUSQM010000001.1"/>
</dbReference>
<evidence type="ECO:0000313" key="3">
    <source>
        <dbReference type="Proteomes" id="UP001240447"/>
    </source>
</evidence>
<name>A0ABT9NTM4_9ACTN</name>
<dbReference type="Proteomes" id="UP001240447">
    <property type="component" value="Unassembled WGS sequence"/>
</dbReference>
<evidence type="ECO:0000313" key="2">
    <source>
        <dbReference type="EMBL" id="MDP9823778.1"/>
    </source>
</evidence>
<evidence type="ECO:0000256" key="1">
    <source>
        <dbReference type="SAM" id="SignalP"/>
    </source>
</evidence>
<feature type="signal peptide" evidence="1">
    <location>
        <begin position="1"/>
        <end position="34"/>
    </location>
</feature>
<dbReference type="EMBL" id="JAUSQM010000001">
    <property type="protein sequence ID" value="MDP9823778.1"/>
    <property type="molecule type" value="Genomic_DNA"/>
</dbReference>